<dbReference type="STRING" id="51031.W2SUK9"/>
<dbReference type="OrthoDB" id="5848946at2759"/>
<feature type="non-terminal residue" evidence="1">
    <location>
        <position position="1"/>
    </location>
</feature>
<dbReference type="KEGG" id="nai:NECAME_18800"/>
<dbReference type="PANTHER" id="PTHR46866">
    <property type="entry name" value="GH12955P"/>
    <property type="match status" value="1"/>
</dbReference>
<accession>W2SUK9</accession>
<evidence type="ECO:0000313" key="1">
    <source>
        <dbReference type="EMBL" id="ETN72526.1"/>
    </source>
</evidence>
<organism evidence="1 2">
    <name type="scientific">Necator americanus</name>
    <name type="common">Human hookworm</name>
    <dbReference type="NCBI Taxonomy" id="51031"/>
    <lineage>
        <taxon>Eukaryota</taxon>
        <taxon>Metazoa</taxon>
        <taxon>Ecdysozoa</taxon>
        <taxon>Nematoda</taxon>
        <taxon>Chromadorea</taxon>
        <taxon>Rhabditida</taxon>
        <taxon>Rhabditina</taxon>
        <taxon>Rhabditomorpha</taxon>
        <taxon>Strongyloidea</taxon>
        <taxon>Ancylostomatidae</taxon>
        <taxon>Bunostominae</taxon>
        <taxon>Necator</taxon>
    </lineage>
</organism>
<keyword evidence="2" id="KW-1185">Reference proteome</keyword>
<proteinExistence type="predicted"/>
<dbReference type="Proteomes" id="UP000053676">
    <property type="component" value="Unassembled WGS sequence"/>
</dbReference>
<protein>
    <submittedName>
        <fullName evidence="1">Uncharacterized protein</fullName>
    </submittedName>
</protein>
<dbReference type="PANTHER" id="PTHR46866:SF1">
    <property type="entry name" value="GH12955P"/>
    <property type="match status" value="1"/>
</dbReference>
<reference evidence="2" key="1">
    <citation type="journal article" date="2014" name="Nat. Genet.">
        <title>Genome of the human hookworm Necator americanus.</title>
        <authorList>
            <person name="Tang Y.T."/>
            <person name="Gao X."/>
            <person name="Rosa B.A."/>
            <person name="Abubucker S."/>
            <person name="Hallsworth-Pepin K."/>
            <person name="Martin J."/>
            <person name="Tyagi R."/>
            <person name="Heizer E."/>
            <person name="Zhang X."/>
            <person name="Bhonagiri-Palsikar V."/>
            <person name="Minx P."/>
            <person name="Warren W.C."/>
            <person name="Wang Q."/>
            <person name="Zhan B."/>
            <person name="Hotez P.J."/>
            <person name="Sternberg P.W."/>
            <person name="Dougall A."/>
            <person name="Gaze S.T."/>
            <person name="Mulvenna J."/>
            <person name="Sotillo J."/>
            <person name="Ranganathan S."/>
            <person name="Rabelo E.M."/>
            <person name="Wilson R.K."/>
            <person name="Felgner P.L."/>
            <person name="Bethony J."/>
            <person name="Hawdon J.M."/>
            <person name="Gasser R.B."/>
            <person name="Loukas A."/>
            <person name="Mitreva M."/>
        </authorList>
    </citation>
    <scope>NUCLEOTIDE SEQUENCE [LARGE SCALE GENOMIC DNA]</scope>
</reference>
<name>W2SUK9_NECAM</name>
<evidence type="ECO:0000313" key="2">
    <source>
        <dbReference type="Proteomes" id="UP000053676"/>
    </source>
</evidence>
<dbReference type="EMBL" id="KI663963">
    <property type="protein sequence ID" value="ETN72526.1"/>
    <property type="molecule type" value="Genomic_DNA"/>
</dbReference>
<sequence length="148" mass="16960">VQYLPFCVDLVEQATKRLTPPIEAGLLAAFRIVRLSAKSMTDHQLMNYLEAKEKHFLALQDYIVEKIIVRVLQLTFNANASFYDNRSRIIVTAGAVSILYNISMRIGLENTRMYARKPFELMFETFGKLYEADEQLKISAKCTDTAEV</sequence>
<gene>
    <name evidence="1" type="ORF">NECAME_18800</name>
</gene>
<dbReference type="AlphaFoldDB" id="W2SUK9"/>